<dbReference type="NCBIfam" id="TIGR00209">
    <property type="entry name" value="galT_1"/>
    <property type="match status" value="1"/>
</dbReference>
<dbReference type="Pfam" id="PF01087">
    <property type="entry name" value="GalP_UDP_transf"/>
    <property type="match status" value="1"/>
</dbReference>
<dbReference type="InterPro" id="IPR005850">
    <property type="entry name" value="GalP_Utransf_C"/>
</dbReference>
<dbReference type="Proteomes" id="UP000277457">
    <property type="component" value="Unassembled WGS sequence"/>
</dbReference>
<dbReference type="AlphaFoldDB" id="A0A662D633"/>
<dbReference type="Gene3D" id="3.30.428.10">
    <property type="entry name" value="HIT-like"/>
    <property type="match status" value="2"/>
</dbReference>
<feature type="domain" description="HIT" evidence="11">
    <location>
        <begin position="196"/>
        <end position="307"/>
    </location>
</feature>
<dbReference type="Pfam" id="PF02744">
    <property type="entry name" value="GalP_UDP_tr_C"/>
    <property type="match status" value="1"/>
</dbReference>
<evidence type="ECO:0000313" key="13">
    <source>
        <dbReference type="Proteomes" id="UP000277457"/>
    </source>
</evidence>
<evidence type="ECO:0000259" key="11">
    <source>
        <dbReference type="PROSITE" id="PS51084"/>
    </source>
</evidence>
<dbReference type="PANTHER" id="PTHR42763">
    <property type="entry name" value="ADP-GLUCOSE PHOSPHORYLASE"/>
    <property type="match status" value="1"/>
</dbReference>
<feature type="binding site" evidence="9">
    <location>
        <position position="39"/>
    </location>
    <ligand>
        <name>Zn(2+)</name>
        <dbReference type="ChEBI" id="CHEBI:29105"/>
    </ligand>
</feature>
<dbReference type="InterPro" id="IPR053177">
    <property type="entry name" value="ADP-glucose_phosphorylase"/>
</dbReference>
<dbReference type="EMBL" id="QMPY01000014">
    <property type="protein sequence ID" value="RLE08634.1"/>
    <property type="molecule type" value="Genomic_DNA"/>
</dbReference>
<keyword evidence="3 12" id="KW-0548">Nucleotidyltransferase</keyword>
<dbReference type="InterPro" id="IPR005849">
    <property type="entry name" value="GalP_Utransf_N"/>
</dbReference>
<reference evidence="12 13" key="1">
    <citation type="submission" date="2018-06" db="EMBL/GenBank/DDBJ databases">
        <title>Extensive metabolic versatility and redundancy in microbially diverse, dynamic hydrothermal sediments.</title>
        <authorList>
            <person name="Dombrowski N."/>
            <person name="Teske A."/>
            <person name="Baker B.J."/>
        </authorList>
    </citation>
    <scope>NUCLEOTIDE SEQUENCE [LARGE SCALE GENOMIC DNA]</scope>
    <source>
        <strain evidence="12">B7_G13</strain>
    </source>
</reference>
<evidence type="ECO:0000256" key="3">
    <source>
        <dbReference type="ARBA" id="ARBA00022695"/>
    </source>
</evidence>
<dbReference type="EC" id="2.7.7.12" evidence="7"/>
<dbReference type="InterPro" id="IPR036265">
    <property type="entry name" value="HIT-like_sf"/>
</dbReference>
<dbReference type="GO" id="GO:0006012">
    <property type="term" value="P:galactose metabolic process"/>
    <property type="evidence" value="ECO:0007669"/>
    <property type="project" value="UniProtKB-UniRule"/>
</dbReference>
<comment type="caution">
    <text evidence="12">The sequence shown here is derived from an EMBL/GenBank/DDBJ whole genome shotgun (WGS) entry which is preliminary data.</text>
</comment>
<organism evidence="12 13">
    <name type="scientific">Aerophobetes bacterium</name>
    <dbReference type="NCBI Taxonomy" id="2030807"/>
    <lineage>
        <taxon>Bacteria</taxon>
        <taxon>Candidatus Aerophobota</taxon>
    </lineage>
</organism>
<evidence type="ECO:0000256" key="8">
    <source>
        <dbReference type="PIRSR" id="PIRSR000808-1"/>
    </source>
</evidence>
<evidence type="ECO:0000256" key="5">
    <source>
        <dbReference type="ARBA" id="ARBA00022833"/>
    </source>
</evidence>
<dbReference type="PROSITE" id="PS51084">
    <property type="entry name" value="HIT_2"/>
    <property type="match status" value="1"/>
</dbReference>
<evidence type="ECO:0000256" key="2">
    <source>
        <dbReference type="ARBA" id="ARBA00022679"/>
    </source>
</evidence>
<feature type="binding site" evidence="9">
    <location>
        <position position="42"/>
    </location>
    <ligand>
        <name>Zn(2+)</name>
        <dbReference type="ChEBI" id="CHEBI:29105"/>
    </ligand>
</feature>
<gene>
    <name evidence="12" type="primary">galT</name>
    <name evidence="12" type="ORF">DRZ78_00685</name>
</gene>
<dbReference type="PIRSF" id="PIRSF000808">
    <property type="entry name" value="GalT"/>
    <property type="match status" value="1"/>
</dbReference>
<feature type="binding site" evidence="9">
    <location>
        <position position="163"/>
    </location>
    <ligand>
        <name>Zn(2+)</name>
        <dbReference type="ChEBI" id="CHEBI:29105"/>
    </ligand>
</feature>
<proteinExistence type="inferred from homology"/>
<feature type="active site" description="Tele-UMP-histidine intermediate" evidence="8">
    <location>
        <position position="165"/>
    </location>
</feature>
<sequence>MSELRQDPLTGGWVIISPRRNKRPFDFVSETKEEEATECSFCEGHENETPPEILSLRKKGTRPNTPGWWIRVVPNKYPALQLRGKANVRKRGIYKEMEGVGAHEVIIETPEHKEDLFSLEDEHIRKVIEVYRDRIVKLTKIPYIKYVLVFKNQGREAGASLRHSHSQVIATPIIPRNIQEELEGAKRYYELNKRCIFCDIMAQELALRKRVILENEMWVAFTPYASRFPYEICLLPKEHTFIFQEMTDEELAHLSQILRDVIRAMNKALSNPPYNYFLHLPPLKKGSSRYYHFHLEIIPRLTKLAGFEWGTGFYINPVPPEEAAAKFCQG</sequence>
<evidence type="ECO:0000256" key="1">
    <source>
        <dbReference type="ARBA" id="ARBA00010951"/>
    </source>
</evidence>
<dbReference type="UniPathway" id="UPA00214"/>
<keyword evidence="2 12" id="KW-0808">Transferase</keyword>
<keyword evidence="5 9" id="KW-0862">Zinc</keyword>
<evidence type="ECO:0000256" key="10">
    <source>
        <dbReference type="PROSITE-ProRule" id="PRU00464"/>
    </source>
</evidence>
<protein>
    <recommendedName>
        <fullName evidence="7">Galactose-1-phosphate uridylyltransferase</fullName>
        <ecNumber evidence="7">2.7.7.12</ecNumber>
    </recommendedName>
</protein>
<dbReference type="InterPro" id="IPR011146">
    <property type="entry name" value="HIT-like"/>
</dbReference>
<evidence type="ECO:0000313" key="12">
    <source>
        <dbReference type="EMBL" id="RLE08634.1"/>
    </source>
</evidence>
<dbReference type="PANTHER" id="PTHR42763:SF1">
    <property type="entry name" value="UDP-GLUCOSE--HEXOSE-1-PHOSPHATE URIDYLYLTRANSFERASE"/>
    <property type="match status" value="1"/>
</dbReference>
<comment type="similarity">
    <text evidence="1">Belongs to the galactose-1-phosphate uridylyltransferase type 1 family.</text>
</comment>
<comment type="caution">
    <text evidence="10">Lacks conserved residue(s) required for the propagation of feature annotation.</text>
</comment>
<evidence type="ECO:0000256" key="9">
    <source>
        <dbReference type="PIRSR" id="PIRSR000808-3"/>
    </source>
</evidence>
<dbReference type="GO" id="GO:0008108">
    <property type="term" value="F:UDP-glucose:hexose-1-phosphate uridylyltransferase activity"/>
    <property type="evidence" value="ECO:0007669"/>
    <property type="project" value="UniProtKB-UniRule"/>
</dbReference>
<feature type="binding site" evidence="9">
    <location>
        <position position="112"/>
    </location>
    <ligand>
        <name>Zn(2+)</name>
        <dbReference type="ChEBI" id="CHEBI:29105"/>
    </ligand>
</feature>
<name>A0A662D633_UNCAE</name>
<dbReference type="InterPro" id="IPR001937">
    <property type="entry name" value="GalP_UDPtransf1"/>
</dbReference>
<evidence type="ECO:0000256" key="6">
    <source>
        <dbReference type="ARBA" id="ARBA00023277"/>
    </source>
</evidence>
<keyword evidence="6" id="KW-0119">Carbohydrate metabolism</keyword>
<evidence type="ECO:0000256" key="7">
    <source>
        <dbReference type="NCBIfam" id="TIGR00209"/>
    </source>
</evidence>
<dbReference type="GO" id="GO:0008270">
    <property type="term" value="F:zinc ion binding"/>
    <property type="evidence" value="ECO:0007669"/>
    <property type="project" value="InterPro"/>
</dbReference>
<accession>A0A662D633</accession>
<comment type="cofactor">
    <cofactor evidence="9">
        <name>Zn(2+)</name>
        <dbReference type="ChEBI" id="CHEBI:29105"/>
    </cofactor>
    <text evidence="9">Binds 1 zinc ion per subunit.</text>
</comment>
<evidence type="ECO:0000256" key="4">
    <source>
        <dbReference type="ARBA" id="ARBA00022723"/>
    </source>
</evidence>
<keyword evidence="4 9" id="KW-0479">Metal-binding</keyword>
<dbReference type="SUPFAM" id="SSF54197">
    <property type="entry name" value="HIT-like"/>
    <property type="match status" value="2"/>
</dbReference>